<dbReference type="EMBL" id="KV784358">
    <property type="protein sequence ID" value="OEU17047.1"/>
    <property type="molecule type" value="Genomic_DNA"/>
</dbReference>
<gene>
    <name evidence="2" type="ORF">FRACYDRAFT_239649</name>
</gene>
<sequence length="277" mass="31914">MTKNILYKLPDDKVKLMIQKKCIFHINIGDRLAIYCLPETLMAMTCPCGFFNSCAQIHCSHLKKCCLLYSSFKLGSDYNNDNDNTVKNEEQVNDKIFPSISFKSYQELQSKPNTFTYGGKFIVYCHHTYEYICPCGYYCDNYYNFHTYHIKRKKDKCDYVINNYYRVNTVSSSLFEPVLLSNNAGTNSNKRPCIEPNLNVAVDAVADNDVDKQEEEEENICNEEEATNLDKKETGNNTDADVDKGYESWTEGNWCLLLPTGSSTPRTVKIKTEQQQH</sequence>
<evidence type="ECO:0000256" key="1">
    <source>
        <dbReference type="SAM" id="MobiDB-lite"/>
    </source>
</evidence>
<keyword evidence="3" id="KW-1185">Reference proteome</keyword>
<evidence type="ECO:0000313" key="3">
    <source>
        <dbReference type="Proteomes" id="UP000095751"/>
    </source>
</evidence>
<dbReference type="InParanoid" id="A0A1E7FFX0"/>
<organism evidence="2 3">
    <name type="scientific">Fragilariopsis cylindrus CCMP1102</name>
    <dbReference type="NCBI Taxonomy" id="635003"/>
    <lineage>
        <taxon>Eukaryota</taxon>
        <taxon>Sar</taxon>
        <taxon>Stramenopiles</taxon>
        <taxon>Ochrophyta</taxon>
        <taxon>Bacillariophyta</taxon>
        <taxon>Bacillariophyceae</taxon>
        <taxon>Bacillariophycidae</taxon>
        <taxon>Bacillariales</taxon>
        <taxon>Bacillariaceae</taxon>
        <taxon>Fragilariopsis</taxon>
    </lineage>
</organism>
<feature type="compositionally biased region" description="Acidic residues" evidence="1">
    <location>
        <begin position="212"/>
        <end position="227"/>
    </location>
</feature>
<reference evidence="2 3" key="1">
    <citation type="submission" date="2016-09" db="EMBL/GenBank/DDBJ databases">
        <title>Extensive genetic diversity and differential bi-allelic expression allows diatom success in the polar Southern Ocean.</title>
        <authorList>
            <consortium name="DOE Joint Genome Institute"/>
            <person name="Mock T."/>
            <person name="Otillar R.P."/>
            <person name="Strauss J."/>
            <person name="Dupont C."/>
            <person name="Frickenhaus S."/>
            <person name="Maumus F."/>
            <person name="Mcmullan M."/>
            <person name="Sanges R."/>
            <person name="Schmutz J."/>
            <person name="Toseland A."/>
            <person name="Valas R."/>
            <person name="Veluchamy A."/>
            <person name="Ward B.J."/>
            <person name="Allen A."/>
            <person name="Barry K."/>
            <person name="Falciatore A."/>
            <person name="Ferrante M."/>
            <person name="Fortunato A.E."/>
            <person name="Gloeckner G."/>
            <person name="Gruber A."/>
            <person name="Hipkin R."/>
            <person name="Janech M."/>
            <person name="Kroth P."/>
            <person name="Leese F."/>
            <person name="Lindquist E."/>
            <person name="Lyon B.R."/>
            <person name="Martin J."/>
            <person name="Mayer C."/>
            <person name="Parker M."/>
            <person name="Quesneville H."/>
            <person name="Raymond J."/>
            <person name="Uhlig C."/>
            <person name="Valentin K.U."/>
            <person name="Worden A.Z."/>
            <person name="Armbrust E.V."/>
            <person name="Bowler C."/>
            <person name="Green B."/>
            <person name="Moulton V."/>
            <person name="Van Oosterhout C."/>
            <person name="Grigoriev I."/>
        </authorList>
    </citation>
    <scope>NUCLEOTIDE SEQUENCE [LARGE SCALE GENOMIC DNA]</scope>
    <source>
        <strain evidence="2 3">CCMP1102</strain>
    </source>
</reference>
<dbReference type="AlphaFoldDB" id="A0A1E7FFX0"/>
<protein>
    <submittedName>
        <fullName evidence="2">Uncharacterized protein</fullName>
    </submittedName>
</protein>
<dbReference type="Proteomes" id="UP000095751">
    <property type="component" value="Unassembled WGS sequence"/>
</dbReference>
<proteinExistence type="predicted"/>
<accession>A0A1E7FFX0</accession>
<evidence type="ECO:0000313" key="2">
    <source>
        <dbReference type="EMBL" id="OEU17047.1"/>
    </source>
</evidence>
<name>A0A1E7FFX0_9STRA</name>
<dbReference type="KEGG" id="fcy:FRACYDRAFT_239649"/>
<feature type="region of interest" description="Disordered" evidence="1">
    <location>
        <begin position="212"/>
        <end position="244"/>
    </location>
</feature>